<gene>
    <name evidence="3" type="ORF">Q31b_25420</name>
</gene>
<feature type="transmembrane region" description="Helical" evidence="2">
    <location>
        <begin position="7"/>
        <end position="29"/>
    </location>
</feature>
<keyword evidence="4" id="KW-1185">Reference proteome</keyword>
<sequence>MNQVRFLSVYSILLTMLVIGLAFTIYSAYGRLQHCAATVGNLQTQVHEATTAQEKQLEEANRLKQMLGFSEATDLTTIEKAVADDLRGYGTELPDENQDYRSLVRLTTSSIRRLNQHLSEAYEQNRDLREKFTRMEANSQKRLEIVQQSVDKLANDLAEQRENFQADRERLKQMAEQVADRLEHERREKYQLAASYSEDLRKAQQQLDRQQRINKQLAEQAIPSSDQPIKPDGFIAWTDPRSETVWINVGSEDNLKAHTRFSVYEARGETITVKQPKGSIQVIRVVGPHMAEAMVQDSKRTDPLLPGDAIFSPAWDVGQTLGIVIVGEIDIDDDGVDDNDRFAKIVEQNGGRIDSELTADTGYVVVGDLPQAEETSSSRDQDWISAKQTIEDAKMLGVERIGVREFLNHIGWKPPAIERL</sequence>
<comment type="caution">
    <text evidence="3">The sequence shown here is derived from an EMBL/GenBank/DDBJ whole genome shotgun (WGS) entry which is preliminary data.</text>
</comment>
<dbReference type="OrthoDB" id="230112at2"/>
<reference evidence="3 4" key="1">
    <citation type="submission" date="2019-02" db="EMBL/GenBank/DDBJ databases">
        <title>Deep-cultivation of Planctomycetes and their phenomic and genomic characterization uncovers novel biology.</title>
        <authorList>
            <person name="Wiegand S."/>
            <person name="Jogler M."/>
            <person name="Boedeker C."/>
            <person name="Pinto D."/>
            <person name="Vollmers J."/>
            <person name="Rivas-Marin E."/>
            <person name="Kohn T."/>
            <person name="Peeters S.H."/>
            <person name="Heuer A."/>
            <person name="Rast P."/>
            <person name="Oberbeckmann S."/>
            <person name="Bunk B."/>
            <person name="Jeske O."/>
            <person name="Meyerdierks A."/>
            <person name="Storesund J.E."/>
            <person name="Kallscheuer N."/>
            <person name="Luecker S."/>
            <person name="Lage O.M."/>
            <person name="Pohl T."/>
            <person name="Merkel B.J."/>
            <person name="Hornburger P."/>
            <person name="Mueller R.-W."/>
            <person name="Bruemmer F."/>
            <person name="Labrenz M."/>
            <person name="Spormann A.M."/>
            <person name="Op Den Camp H."/>
            <person name="Overmann J."/>
            <person name="Amann R."/>
            <person name="Jetten M.S.M."/>
            <person name="Mascher T."/>
            <person name="Medema M.H."/>
            <person name="Devos D.P."/>
            <person name="Kaster A.-K."/>
            <person name="Ovreas L."/>
            <person name="Rohde M."/>
            <person name="Galperin M.Y."/>
            <person name="Jogler C."/>
        </authorList>
    </citation>
    <scope>NUCLEOTIDE SEQUENCE [LARGE SCALE GENOMIC DNA]</scope>
    <source>
        <strain evidence="3 4">Q31b</strain>
    </source>
</reference>
<evidence type="ECO:0000313" key="3">
    <source>
        <dbReference type="EMBL" id="TWU43501.1"/>
    </source>
</evidence>
<dbReference type="EMBL" id="SJPY01000003">
    <property type="protein sequence ID" value="TWU43501.1"/>
    <property type="molecule type" value="Genomic_DNA"/>
</dbReference>
<dbReference type="RefSeq" id="WP_146599918.1">
    <property type="nucleotide sequence ID" value="NZ_SJPY01000003.1"/>
</dbReference>
<keyword evidence="2" id="KW-1133">Transmembrane helix</keyword>
<proteinExistence type="predicted"/>
<accession>A0A5C6E765</accession>
<evidence type="ECO:0000313" key="4">
    <source>
        <dbReference type="Proteomes" id="UP000315471"/>
    </source>
</evidence>
<dbReference type="InterPro" id="IPR036420">
    <property type="entry name" value="BRCT_dom_sf"/>
</dbReference>
<organism evidence="3 4">
    <name type="scientific">Novipirellula aureliae</name>
    <dbReference type="NCBI Taxonomy" id="2527966"/>
    <lineage>
        <taxon>Bacteria</taxon>
        <taxon>Pseudomonadati</taxon>
        <taxon>Planctomycetota</taxon>
        <taxon>Planctomycetia</taxon>
        <taxon>Pirellulales</taxon>
        <taxon>Pirellulaceae</taxon>
        <taxon>Novipirellula</taxon>
    </lineage>
</organism>
<keyword evidence="2" id="KW-0812">Transmembrane</keyword>
<feature type="coiled-coil region" evidence="1">
    <location>
        <begin position="111"/>
        <end position="220"/>
    </location>
</feature>
<dbReference type="Proteomes" id="UP000315471">
    <property type="component" value="Unassembled WGS sequence"/>
</dbReference>
<dbReference type="AlphaFoldDB" id="A0A5C6E765"/>
<name>A0A5C6E765_9BACT</name>
<keyword evidence="2" id="KW-0472">Membrane</keyword>
<protein>
    <submittedName>
        <fullName evidence="3">Chromosome segregation protein</fullName>
    </submittedName>
</protein>
<evidence type="ECO:0000256" key="2">
    <source>
        <dbReference type="SAM" id="Phobius"/>
    </source>
</evidence>
<keyword evidence="1" id="KW-0175">Coiled coil</keyword>
<dbReference type="Gene3D" id="3.40.50.10190">
    <property type="entry name" value="BRCT domain"/>
    <property type="match status" value="1"/>
</dbReference>
<evidence type="ECO:0000256" key="1">
    <source>
        <dbReference type="SAM" id="Coils"/>
    </source>
</evidence>